<feature type="coiled-coil region" evidence="1">
    <location>
        <begin position="56"/>
        <end position="87"/>
    </location>
</feature>
<protein>
    <submittedName>
        <fullName evidence="2">Uncharacterized protein</fullName>
    </submittedName>
</protein>
<dbReference type="Proteomes" id="UP001597116">
    <property type="component" value="Unassembled WGS sequence"/>
</dbReference>
<keyword evidence="3" id="KW-1185">Reference proteome</keyword>
<comment type="caution">
    <text evidence="2">The sequence shown here is derived from an EMBL/GenBank/DDBJ whole genome shotgun (WGS) entry which is preliminary data.</text>
</comment>
<organism evidence="2 3">
    <name type="scientific">Larkinella insperata</name>
    <dbReference type="NCBI Taxonomy" id="332158"/>
    <lineage>
        <taxon>Bacteria</taxon>
        <taxon>Pseudomonadati</taxon>
        <taxon>Bacteroidota</taxon>
        <taxon>Cytophagia</taxon>
        <taxon>Cytophagales</taxon>
        <taxon>Spirosomataceae</taxon>
        <taxon>Larkinella</taxon>
    </lineage>
</organism>
<reference evidence="3" key="1">
    <citation type="journal article" date="2019" name="Int. J. Syst. Evol. Microbiol.">
        <title>The Global Catalogue of Microorganisms (GCM) 10K type strain sequencing project: providing services to taxonomists for standard genome sequencing and annotation.</title>
        <authorList>
            <consortium name="The Broad Institute Genomics Platform"/>
            <consortium name="The Broad Institute Genome Sequencing Center for Infectious Disease"/>
            <person name="Wu L."/>
            <person name="Ma J."/>
        </authorList>
    </citation>
    <scope>NUCLEOTIDE SEQUENCE [LARGE SCALE GENOMIC DNA]</scope>
    <source>
        <strain evidence="3">CCUG 55608</strain>
    </source>
</reference>
<evidence type="ECO:0000313" key="2">
    <source>
        <dbReference type="EMBL" id="MFD1145284.1"/>
    </source>
</evidence>
<dbReference type="EMBL" id="JBHTLP010000024">
    <property type="protein sequence ID" value="MFD1145284.1"/>
    <property type="molecule type" value="Genomic_DNA"/>
</dbReference>
<proteinExistence type="predicted"/>
<evidence type="ECO:0000313" key="3">
    <source>
        <dbReference type="Proteomes" id="UP001597116"/>
    </source>
</evidence>
<name>A0ABW3QEC3_9BACT</name>
<dbReference type="RefSeq" id="WP_265988530.1">
    <property type="nucleotide sequence ID" value="NZ_CP110973.1"/>
</dbReference>
<gene>
    <name evidence="2" type="ORF">ACFQ4C_29400</name>
</gene>
<evidence type="ECO:0000256" key="1">
    <source>
        <dbReference type="SAM" id="Coils"/>
    </source>
</evidence>
<keyword evidence="1" id="KW-0175">Coiled coil</keyword>
<sequence>MGRDNQSHQSWLRHHIDSLQEHIDNFGQILSTLSNELEVAKDSQHLNSKSVLIPYYKTTIENQKKALERLESLKQQAVDHLERLEKSRR</sequence>
<accession>A0ABW3QEC3</accession>